<feature type="domain" description="KEN" evidence="5">
    <location>
        <begin position="112"/>
        <end position="245"/>
    </location>
</feature>
<dbReference type="GO" id="GO:1990604">
    <property type="term" value="C:IRE1-TRAF2-ASK1 complex"/>
    <property type="evidence" value="ECO:0007669"/>
    <property type="project" value="TreeGrafter"/>
</dbReference>
<dbReference type="PROSITE" id="PS50011">
    <property type="entry name" value="PROTEIN_KINASE_DOM"/>
    <property type="match status" value="1"/>
</dbReference>
<dbReference type="GO" id="GO:0004674">
    <property type="term" value="F:protein serine/threonine kinase activity"/>
    <property type="evidence" value="ECO:0007669"/>
    <property type="project" value="InterPro"/>
</dbReference>
<evidence type="ECO:0000313" key="7">
    <source>
        <dbReference type="Proteomes" id="UP001283361"/>
    </source>
</evidence>
<dbReference type="InterPro" id="IPR000719">
    <property type="entry name" value="Prot_kinase_dom"/>
</dbReference>
<keyword evidence="2" id="KW-0547">Nucleotide-binding</keyword>
<dbReference type="PANTHER" id="PTHR13954:SF6">
    <property type="entry name" value="NON-SPECIFIC SERINE_THREONINE PROTEIN KINASE"/>
    <property type="match status" value="1"/>
</dbReference>
<dbReference type="GO" id="GO:0070059">
    <property type="term" value="P:intrinsic apoptotic signaling pathway in response to endoplasmic reticulum stress"/>
    <property type="evidence" value="ECO:0007669"/>
    <property type="project" value="TreeGrafter"/>
</dbReference>
<dbReference type="SUPFAM" id="SSF56112">
    <property type="entry name" value="Protein kinase-like (PK-like)"/>
    <property type="match status" value="1"/>
</dbReference>
<dbReference type="Proteomes" id="UP001283361">
    <property type="component" value="Unassembled WGS sequence"/>
</dbReference>
<keyword evidence="3" id="KW-0067">ATP-binding</keyword>
<protein>
    <recommendedName>
        <fullName evidence="8">Protein kinase domain-containing protein</fullName>
    </recommendedName>
</protein>
<dbReference type="GO" id="GO:0005524">
    <property type="term" value="F:ATP binding"/>
    <property type="evidence" value="ECO:0007669"/>
    <property type="project" value="UniProtKB-KW"/>
</dbReference>
<feature type="domain" description="Protein kinase" evidence="4">
    <location>
        <begin position="1"/>
        <end position="109"/>
    </location>
</feature>
<dbReference type="EMBL" id="JAWDGP010004466">
    <property type="protein sequence ID" value="KAK3764202.1"/>
    <property type="molecule type" value="Genomic_DNA"/>
</dbReference>
<dbReference type="PANTHER" id="PTHR13954">
    <property type="entry name" value="IRE1-RELATED"/>
    <property type="match status" value="1"/>
</dbReference>
<dbReference type="GO" id="GO:0004521">
    <property type="term" value="F:RNA endonuclease activity"/>
    <property type="evidence" value="ECO:0007669"/>
    <property type="project" value="InterPro"/>
</dbReference>
<evidence type="ECO:0000256" key="1">
    <source>
        <dbReference type="ARBA" id="ARBA00022729"/>
    </source>
</evidence>
<sequence>MDLHVRQSLLIYRPGRSTCWASSEELNMDNPQPSMASDIQVAGMLLYFILTGGQHPFGGTPLEAEVNIARSVTQLEHIGEEANDLVSGMLYPDPVARPAIEHCLKHPFFWSNEKKFRLILIVGSDVLTEMKTGVALTGSGSPTMMEILSVINITDVSPNWVQAINPVVMKEMRSFRVYKNSLSELTLFIYNCCLHFDKISSTAKEVLDDPCRYFLNLFPCLFMSIYRSLKASDRTDSCIPSLQLRSIDLLGYVIYLTTPPPPPRLGVCVVVARGKNYAVSRIVVKFTRTLPVVA</sequence>
<reference evidence="6" key="1">
    <citation type="journal article" date="2023" name="G3 (Bethesda)">
        <title>A reference genome for the long-term kleptoplast-retaining sea slug Elysia crispata morphotype clarki.</title>
        <authorList>
            <person name="Eastman K.E."/>
            <person name="Pendleton A.L."/>
            <person name="Shaikh M.A."/>
            <person name="Suttiyut T."/>
            <person name="Ogas R."/>
            <person name="Tomko P."/>
            <person name="Gavelis G."/>
            <person name="Widhalm J.R."/>
            <person name="Wisecaver J.H."/>
        </authorList>
    </citation>
    <scope>NUCLEOTIDE SEQUENCE</scope>
    <source>
        <strain evidence="6">ECLA1</strain>
    </source>
</reference>
<dbReference type="InterPro" id="IPR038357">
    <property type="entry name" value="KEN_sf"/>
</dbReference>
<gene>
    <name evidence="6" type="ORF">RRG08_044129</name>
</gene>
<dbReference type="Gene3D" id="1.20.1440.180">
    <property type="entry name" value="KEN domain"/>
    <property type="match status" value="1"/>
</dbReference>
<comment type="caution">
    <text evidence="6">The sequence shown here is derived from an EMBL/GenBank/DDBJ whole genome shotgun (WGS) entry which is preliminary data.</text>
</comment>
<proteinExistence type="predicted"/>
<organism evidence="6 7">
    <name type="scientific">Elysia crispata</name>
    <name type="common">lettuce slug</name>
    <dbReference type="NCBI Taxonomy" id="231223"/>
    <lineage>
        <taxon>Eukaryota</taxon>
        <taxon>Metazoa</taxon>
        <taxon>Spiralia</taxon>
        <taxon>Lophotrochozoa</taxon>
        <taxon>Mollusca</taxon>
        <taxon>Gastropoda</taxon>
        <taxon>Heterobranchia</taxon>
        <taxon>Euthyneura</taxon>
        <taxon>Panpulmonata</taxon>
        <taxon>Sacoglossa</taxon>
        <taxon>Placobranchoidea</taxon>
        <taxon>Plakobranchidae</taxon>
        <taxon>Elysia</taxon>
    </lineage>
</organism>
<evidence type="ECO:0000259" key="5">
    <source>
        <dbReference type="PROSITE" id="PS51392"/>
    </source>
</evidence>
<dbReference type="GO" id="GO:0051082">
    <property type="term" value="F:unfolded protein binding"/>
    <property type="evidence" value="ECO:0007669"/>
    <property type="project" value="TreeGrafter"/>
</dbReference>
<name>A0AAE0Z950_9GAST</name>
<dbReference type="InterPro" id="IPR045133">
    <property type="entry name" value="IRE1/2-like"/>
</dbReference>
<evidence type="ECO:0000256" key="2">
    <source>
        <dbReference type="ARBA" id="ARBA00022741"/>
    </source>
</evidence>
<dbReference type="InterPro" id="IPR010513">
    <property type="entry name" value="KEN_dom"/>
</dbReference>
<accession>A0AAE0Z950</accession>
<evidence type="ECO:0008006" key="8">
    <source>
        <dbReference type="Google" id="ProtNLM"/>
    </source>
</evidence>
<dbReference type="InterPro" id="IPR011009">
    <property type="entry name" value="Kinase-like_dom_sf"/>
</dbReference>
<evidence type="ECO:0000259" key="4">
    <source>
        <dbReference type="PROSITE" id="PS50011"/>
    </source>
</evidence>
<dbReference type="GO" id="GO:0006397">
    <property type="term" value="P:mRNA processing"/>
    <property type="evidence" value="ECO:0007669"/>
    <property type="project" value="InterPro"/>
</dbReference>
<keyword evidence="1" id="KW-0732">Signal</keyword>
<evidence type="ECO:0000256" key="3">
    <source>
        <dbReference type="ARBA" id="ARBA00022840"/>
    </source>
</evidence>
<dbReference type="PROSITE" id="PS51392">
    <property type="entry name" value="KEN"/>
    <property type="match status" value="1"/>
</dbReference>
<dbReference type="Gene3D" id="1.10.510.10">
    <property type="entry name" value="Transferase(Phosphotransferase) domain 1"/>
    <property type="match status" value="1"/>
</dbReference>
<dbReference type="Pfam" id="PF06479">
    <property type="entry name" value="Ribonuc_2-5A"/>
    <property type="match status" value="1"/>
</dbReference>
<keyword evidence="7" id="KW-1185">Reference proteome</keyword>
<dbReference type="AlphaFoldDB" id="A0AAE0Z950"/>
<dbReference type="GO" id="GO:0036498">
    <property type="term" value="P:IRE1-mediated unfolded protein response"/>
    <property type="evidence" value="ECO:0007669"/>
    <property type="project" value="TreeGrafter"/>
</dbReference>
<evidence type="ECO:0000313" key="6">
    <source>
        <dbReference type="EMBL" id="KAK3764202.1"/>
    </source>
</evidence>